<keyword evidence="2" id="KW-1185">Reference proteome</keyword>
<organism evidence="1 2">
    <name type="scientific">Liparis tanakae</name>
    <name type="common">Tanaka's snailfish</name>
    <dbReference type="NCBI Taxonomy" id="230148"/>
    <lineage>
        <taxon>Eukaryota</taxon>
        <taxon>Metazoa</taxon>
        <taxon>Chordata</taxon>
        <taxon>Craniata</taxon>
        <taxon>Vertebrata</taxon>
        <taxon>Euteleostomi</taxon>
        <taxon>Actinopterygii</taxon>
        <taxon>Neopterygii</taxon>
        <taxon>Teleostei</taxon>
        <taxon>Neoteleostei</taxon>
        <taxon>Acanthomorphata</taxon>
        <taxon>Eupercaria</taxon>
        <taxon>Perciformes</taxon>
        <taxon>Cottioidei</taxon>
        <taxon>Cottales</taxon>
        <taxon>Liparidae</taxon>
        <taxon>Liparis</taxon>
    </lineage>
</organism>
<comment type="caution">
    <text evidence="1">The sequence shown here is derived from an EMBL/GenBank/DDBJ whole genome shotgun (WGS) entry which is preliminary data.</text>
</comment>
<name>A0A4Z2HN96_9TELE</name>
<proteinExistence type="predicted"/>
<dbReference type="Proteomes" id="UP000314294">
    <property type="component" value="Unassembled WGS sequence"/>
</dbReference>
<accession>A0A4Z2HN96</accession>
<reference evidence="1 2" key="1">
    <citation type="submission" date="2019-03" db="EMBL/GenBank/DDBJ databases">
        <title>First draft genome of Liparis tanakae, snailfish: a comprehensive survey of snailfish specific genes.</title>
        <authorList>
            <person name="Kim W."/>
            <person name="Song I."/>
            <person name="Jeong J.-H."/>
            <person name="Kim D."/>
            <person name="Kim S."/>
            <person name="Ryu S."/>
            <person name="Song J.Y."/>
            <person name="Lee S.K."/>
        </authorList>
    </citation>
    <scope>NUCLEOTIDE SEQUENCE [LARGE SCALE GENOMIC DNA]</scope>
    <source>
        <tissue evidence="1">Muscle</tissue>
    </source>
</reference>
<evidence type="ECO:0000313" key="2">
    <source>
        <dbReference type="Proteomes" id="UP000314294"/>
    </source>
</evidence>
<protein>
    <submittedName>
        <fullName evidence="1">Uncharacterized protein</fullName>
    </submittedName>
</protein>
<gene>
    <name evidence="1" type="ORF">EYF80_022425</name>
</gene>
<sequence>MFRKPHPASLKPTTHPEVIQSDADIFAHLEESRGARLVQQDVDGDFALRARLLKILKDIQIRQGVSNYGNHLQWKITERMMYCLQVTFHVDQLNGALQHHSSSLEMFI</sequence>
<evidence type="ECO:0000313" key="1">
    <source>
        <dbReference type="EMBL" id="TNN67318.1"/>
    </source>
</evidence>
<dbReference type="AlphaFoldDB" id="A0A4Z2HN96"/>
<dbReference type="EMBL" id="SRLO01000205">
    <property type="protein sequence ID" value="TNN67318.1"/>
    <property type="molecule type" value="Genomic_DNA"/>
</dbReference>